<evidence type="ECO:0000313" key="3">
    <source>
        <dbReference type="WBParaSite" id="HPBE_0000910001-mRNA-1"/>
    </source>
</evidence>
<dbReference type="AlphaFoldDB" id="A0A183FNL4"/>
<name>A0A183FNL4_HELPZ</name>
<dbReference type="WBParaSite" id="HPBE_0000910001-mRNA-1">
    <property type="protein sequence ID" value="HPBE_0000910001-mRNA-1"/>
    <property type="gene ID" value="HPBE_0000910001"/>
</dbReference>
<organism evidence="2 3">
    <name type="scientific">Heligmosomoides polygyrus</name>
    <name type="common">Parasitic roundworm</name>
    <dbReference type="NCBI Taxonomy" id="6339"/>
    <lineage>
        <taxon>Eukaryota</taxon>
        <taxon>Metazoa</taxon>
        <taxon>Ecdysozoa</taxon>
        <taxon>Nematoda</taxon>
        <taxon>Chromadorea</taxon>
        <taxon>Rhabditida</taxon>
        <taxon>Rhabditina</taxon>
        <taxon>Rhabditomorpha</taxon>
        <taxon>Strongyloidea</taxon>
        <taxon>Heligmosomidae</taxon>
        <taxon>Heligmosomoides</taxon>
    </lineage>
</organism>
<sequence>MHLRFSGGSTQICEPIASCLDEDRWLRGPLEFRSPGTRSFFIGTTSEVPMVSRWLQRQNECLNCILKYARRSQVSRSGDEDLTPHSDLRMSSVKSSFLEVTADHARVDSDRVKALCLSANYQSMPMQTHLPRL</sequence>
<accession>A0A3P7Z4C9</accession>
<keyword evidence="2" id="KW-1185">Reference proteome</keyword>
<proteinExistence type="predicted"/>
<protein>
    <submittedName>
        <fullName evidence="1 3">Uncharacterized protein</fullName>
    </submittedName>
</protein>
<gene>
    <name evidence="1" type="ORF">HPBE_LOCUS9101</name>
</gene>
<dbReference type="Proteomes" id="UP000050761">
    <property type="component" value="Unassembled WGS sequence"/>
</dbReference>
<evidence type="ECO:0000313" key="1">
    <source>
        <dbReference type="EMBL" id="VDO79214.1"/>
    </source>
</evidence>
<evidence type="ECO:0000313" key="2">
    <source>
        <dbReference type="Proteomes" id="UP000050761"/>
    </source>
</evidence>
<accession>A0A183FNL4</accession>
<reference evidence="3" key="2">
    <citation type="submission" date="2019-09" db="UniProtKB">
        <authorList>
            <consortium name="WormBaseParasite"/>
        </authorList>
    </citation>
    <scope>IDENTIFICATION</scope>
</reference>
<dbReference type="EMBL" id="UZAH01026345">
    <property type="protein sequence ID" value="VDO79214.1"/>
    <property type="molecule type" value="Genomic_DNA"/>
</dbReference>
<reference evidence="1 2" key="1">
    <citation type="submission" date="2018-11" db="EMBL/GenBank/DDBJ databases">
        <authorList>
            <consortium name="Pathogen Informatics"/>
        </authorList>
    </citation>
    <scope>NUCLEOTIDE SEQUENCE [LARGE SCALE GENOMIC DNA]</scope>
</reference>